<dbReference type="GO" id="GO:0071038">
    <property type="term" value="P:TRAMP-dependent tRNA surveillance pathway"/>
    <property type="evidence" value="ECO:0007669"/>
    <property type="project" value="TreeGrafter"/>
</dbReference>
<evidence type="ECO:0000256" key="2">
    <source>
        <dbReference type="ARBA" id="ARBA00022835"/>
    </source>
</evidence>
<reference evidence="6" key="1">
    <citation type="submission" date="2017-01" db="EMBL/GenBank/DDBJ databases">
        <title>Comparative genomics of anhydrobiosis in the tardigrade Hypsibius dujardini.</title>
        <authorList>
            <person name="Yoshida Y."/>
            <person name="Koutsovoulos G."/>
            <person name="Laetsch D."/>
            <person name="Stevens L."/>
            <person name="Kumar S."/>
            <person name="Horikawa D."/>
            <person name="Ishino K."/>
            <person name="Komine S."/>
            <person name="Tomita M."/>
            <person name="Blaxter M."/>
            <person name="Arakawa K."/>
        </authorList>
    </citation>
    <scope>NUCLEOTIDE SEQUENCE [LARGE SCALE GENOMIC DNA]</scope>
    <source>
        <strain evidence="6">Z151</strain>
    </source>
</reference>
<dbReference type="EMBL" id="MTYJ01000002">
    <property type="protein sequence ID" value="OQV25486.1"/>
    <property type="molecule type" value="Genomic_DNA"/>
</dbReference>
<protein>
    <submittedName>
        <fullName evidence="5">Exosome complex component RRP40</fullName>
    </submittedName>
</protein>
<dbReference type="PANTHER" id="PTHR21321:SF1">
    <property type="entry name" value="EXOSOME COMPLEX COMPONENT RRP40"/>
    <property type="match status" value="1"/>
</dbReference>
<gene>
    <name evidence="5" type="ORF">BV898_00427</name>
</gene>
<dbReference type="Pfam" id="PF21262">
    <property type="entry name" value="RRP40_S1"/>
    <property type="match status" value="1"/>
</dbReference>
<evidence type="ECO:0000313" key="6">
    <source>
        <dbReference type="Proteomes" id="UP000192578"/>
    </source>
</evidence>
<dbReference type="GO" id="GO:0071035">
    <property type="term" value="P:nuclear polyadenylation-dependent rRNA catabolic process"/>
    <property type="evidence" value="ECO:0007669"/>
    <property type="project" value="TreeGrafter"/>
</dbReference>
<keyword evidence="3" id="KW-0694">RNA-binding</keyword>
<evidence type="ECO:0000313" key="5">
    <source>
        <dbReference type="EMBL" id="OQV25486.1"/>
    </source>
</evidence>
<proteinExistence type="predicted"/>
<dbReference type="InterPro" id="IPR004088">
    <property type="entry name" value="KH_dom_type_1"/>
</dbReference>
<dbReference type="Gene3D" id="2.40.50.140">
    <property type="entry name" value="Nucleic acid-binding proteins"/>
    <property type="match status" value="1"/>
</dbReference>
<dbReference type="SUPFAM" id="SSF54791">
    <property type="entry name" value="Eukaryotic type KH-domain (KH-domain type I)"/>
    <property type="match status" value="1"/>
</dbReference>
<evidence type="ECO:0000259" key="4">
    <source>
        <dbReference type="Pfam" id="PF15985"/>
    </source>
</evidence>
<dbReference type="InterPro" id="IPR012340">
    <property type="entry name" value="NA-bd_OB-fold"/>
</dbReference>
<dbReference type="InterPro" id="IPR026699">
    <property type="entry name" value="Exosome_RNA_bind1/RRP40/RRP4"/>
</dbReference>
<comment type="subcellular location">
    <subcellularLocation>
        <location evidence="1">Nucleus</location>
    </subcellularLocation>
</comment>
<dbReference type="GO" id="GO:0003723">
    <property type="term" value="F:RNA binding"/>
    <property type="evidence" value="ECO:0007669"/>
    <property type="project" value="UniProtKB-KW"/>
</dbReference>
<dbReference type="Gene3D" id="3.30.1370.10">
    <property type="entry name" value="K Homology domain, type 1"/>
    <property type="match status" value="1"/>
</dbReference>
<accession>A0A1W0XDC5</accession>
<dbReference type="InterPro" id="IPR036612">
    <property type="entry name" value="KH_dom_type_1_sf"/>
</dbReference>
<dbReference type="GO" id="GO:0034475">
    <property type="term" value="P:U4 snRNA 3'-end processing"/>
    <property type="evidence" value="ECO:0007669"/>
    <property type="project" value="TreeGrafter"/>
</dbReference>
<dbReference type="OrthoDB" id="340500at2759"/>
<dbReference type="GO" id="GO:0071034">
    <property type="term" value="P:CUT catabolic process"/>
    <property type="evidence" value="ECO:0007669"/>
    <property type="project" value="TreeGrafter"/>
</dbReference>
<name>A0A1W0XDC5_HYPEX</name>
<evidence type="ECO:0000256" key="3">
    <source>
        <dbReference type="ARBA" id="ARBA00022884"/>
    </source>
</evidence>
<dbReference type="SUPFAM" id="SSF110324">
    <property type="entry name" value="Ribosomal L27 protein-like"/>
    <property type="match status" value="1"/>
</dbReference>
<dbReference type="PANTHER" id="PTHR21321">
    <property type="entry name" value="PNAS-3 RELATED"/>
    <property type="match status" value="1"/>
</dbReference>
<dbReference type="SUPFAM" id="SSF50249">
    <property type="entry name" value="Nucleic acid-binding proteins"/>
    <property type="match status" value="1"/>
</dbReference>
<evidence type="ECO:0000256" key="1">
    <source>
        <dbReference type="ARBA" id="ARBA00004123"/>
    </source>
</evidence>
<sequence length="276" mass="30651">MDVMDTTDADEVPKRRTQQICIPGDVAFNLTNQSMKTVSLGPGVRKVQSDIMATRVGVMQYRPPATFFLSTTGDSYSPATGDDVIGVVVKRKGHEVSEQTYVVDLGRNTGRQTGILPILAFKGATKRYRPNLKKGDLIYGRIRRTTPDGPVRLTCTSNTNQSFWGPLRRTGALYRASLPFARRCLTDGSPEHDMIQQVGVRVPFETAIGVNGRIWLYTGMEKSQNLLYSLFRDAEAAKGDGDVIRKATVRVVQEIASMSDDIPLEDNTQYWVTRVV</sequence>
<dbReference type="Pfam" id="PF15985">
    <property type="entry name" value="KH_6"/>
    <property type="match status" value="1"/>
</dbReference>
<keyword evidence="2" id="KW-0271">Exosome</keyword>
<dbReference type="Gene3D" id="2.40.50.100">
    <property type="match status" value="1"/>
</dbReference>
<dbReference type="GO" id="GO:0000177">
    <property type="term" value="C:cytoplasmic exosome (RNase complex)"/>
    <property type="evidence" value="ECO:0007669"/>
    <property type="project" value="TreeGrafter"/>
</dbReference>
<comment type="caution">
    <text evidence="5">The sequence shown here is derived from an EMBL/GenBank/DDBJ whole genome shotgun (WGS) entry which is preliminary data.</text>
</comment>
<dbReference type="GO" id="GO:0000176">
    <property type="term" value="C:nuclear exosome (RNase complex)"/>
    <property type="evidence" value="ECO:0007669"/>
    <property type="project" value="TreeGrafter"/>
</dbReference>
<dbReference type="AlphaFoldDB" id="A0A1W0XDC5"/>
<organism evidence="5 6">
    <name type="scientific">Hypsibius exemplaris</name>
    <name type="common">Freshwater tardigrade</name>
    <dbReference type="NCBI Taxonomy" id="2072580"/>
    <lineage>
        <taxon>Eukaryota</taxon>
        <taxon>Metazoa</taxon>
        <taxon>Ecdysozoa</taxon>
        <taxon>Tardigrada</taxon>
        <taxon>Eutardigrada</taxon>
        <taxon>Parachela</taxon>
        <taxon>Hypsibioidea</taxon>
        <taxon>Hypsibiidae</taxon>
        <taxon>Hypsibius</taxon>
    </lineage>
</organism>
<keyword evidence="6" id="KW-1185">Reference proteome</keyword>
<dbReference type="Proteomes" id="UP000192578">
    <property type="component" value="Unassembled WGS sequence"/>
</dbReference>
<dbReference type="GO" id="GO:0000467">
    <property type="term" value="P:exonucleolytic trimming to generate mature 3'-end of 5.8S rRNA from tricistronic rRNA transcript (SSU-rRNA, 5.8S rRNA, LSU-rRNA)"/>
    <property type="evidence" value="ECO:0007669"/>
    <property type="project" value="TreeGrafter"/>
</dbReference>
<feature type="domain" description="K Homology" evidence="4">
    <location>
        <begin position="171"/>
        <end position="221"/>
    </location>
</feature>
<dbReference type="GO" id="GO:0071051">
    <property type="term" value="P:poly(A)-dependent snoRNA 3'-end processing"/>
    <property type="evidence" value="ECO:0007669"/>
    <property type="project" value="TreeGrafter"/>
</dbReference>